<dbReference type="PROSITE" id="PS50082">
    <property type="entry name" value="WD_REPEATS_2"/>
    <property type="match status" value="1"/>
</dbReference>
<dbReference type="InterPro" id="IPR036322">
    <property type="entry name" value="WD40_repeat_dom_sf"/>
</dbReference>
<dbReference type="OrthoDB" id="3783534at2759"/>
<reference evidence="4" key="1">
    <citation type="journal article" date="2020" name="Stud. Mycol.">
        <title>101 Dothideomycetes genomes: a test case for predicting lifestyles and emergence of pathogens.</title>
        <authorList>
            <person name="Haridas S."/>
            <person name="Albert R."/>
            <person name="Binder M."/>
            <person name="Bloem J."/>
            <person name="Labutti K."/>
            <person name="Salamov A."/>
            <person name="Andreopoulos B."/>
            <person name="Baker S."/>
            <person name="Barry K."/>
            <person name="Bills G."/>
            <person name="Bluhm B."/>
            <person name="Cannon C."/>
            <person name="Castanera R."/>
            <person name="Culley D."/>
            <person name="Daum C."/>
            <person name="Ezra D."/>
            <person name="Gonzalez J."/>
            <person name="Henrissat B."/>
            <person name="Kuo A."/>
            <person name="Liang C."/>
            <person name="Lipzen A."/>
            <person name="Lutzoni F."/>
            <person name="Magnuson J."/>
            <person name="Mondo S."/>
            <person name="Nolan M."/>
            <person name="Ohm R."/>
            <person name="Pangilinan J."/>
            <person name="Park H.-J."/>
            <person name="Ramirez L."/>
            <person name="Alfaro M."/>
            <person name="Sun H."/>
            <person name="Tritt A."/>
            <person name="Yoshinaga Y."/>
            <person name="Zwiers L.-H."/>
            <person name="Turgeon B."/>
            <person name="Goodwin S."/>
            <person name="Spatafora J."/>
            <person name="Crous P."/>
            <person name="Grigoriev I."/>
        </authorList>
    </citation>
    <scope>NUCLEOTIDE SEQUENCE</scope>
    <source>
        <strain evidence="4">ATCC 74209</strain>
    </source>
</reference>
<comment type="caution">
    <text evidence="4">The sequence shown here is derived from an EMBL/GenBank/DDBJ whole genome shotgun (WGS) entry which is preliminary data.</text>
</comment>
<evidence type="ECO:0000313" key="5">
    <source>
        <dbReference type="Proteomes" id="UP000799536"/>
    </source>
</evidence>
<name>A0A9P4N2K3_9PLEO</name>
<dbReference type="Pfam" id="PF00400">
    <property type="entry name" value="WD40"/>
    <property type="match status" value="1"/>
</dbReference>
<dbReference type="PANTHER" id="PTHR19848:SF8">
    <property type="entry name" value="F-BOX AND WD REPEAT DOMAIN CONTAINING 7"/>
    <property type="match status" value="1"/>
</dbReference>
<dbReference type="InterPro" id="IPR001680">
    <property type="entry name" value="WD40_rpt"/>
</dbReference>
<accession>A0A9P4N2K3</accession>
<dbReference type="PROSITE" id="PS50294">
    <property type="entry name" value="WD_REPEATS_REGION"/>
    <property type="match status" value="1"/>
</dbReference>
<evidence type="ECO:0000256" key="2">
    <source>
        <dbReference type="ARBA" id="ARBA00022737"/>
    </source>
</evidence>
<gene>
    <name evidence="4" type="ORF">GQ43DRAFT_360081</name>
</gene>
<keyword evidence="1 3" id="KW-0853">WD repeat</keyword>
<dbReference type="Gene3D" id="2.130.10.10">
    <property type="entry name" value="YVTN repeat-like/Quinoprotein amine dehydrogenase"/>
    <property type="match status" value="1"/>
</dbReference>
<dbReference type="SUPFAM" id="SSF50978">
    <property type="entry name" value="WD40 repeat-like"/>
    <property type="match status" value="1"/>
</dbReference>
<dbReference type="SMART" id="SM00320">
    <property type="entry name" value="WD40"/>
    <property type="match status" value="1"/>
</dbReference>
<protein>
    <submittedName>
        <fullName evidence="4">NWD1 like protein</fullName>
    </submittedName>
</protein>
<organism evidence="4 5">
    <name type="scientific">Delitschia confertaspora ATCC 74209</name>
    <dbReference type="NCBI Taxonomy" id="1513339"/>
    <lineage>
        <taxon>Eukaryota</taxon>
        <taxon>Fungi</taxon>
        <taxon>Dikarya</taxon>
        <taxon>Ascomycota</taxon>
        <taxon>Pezizomycotina</taxon>
        <taxon>Dothideomycetes</taxon>
        <taxon>Pleosporomycetidae</taxon>
        <taxon>Pleosporales</taxon>
        <taxon>Delitschiaceae</taxon>
        <taxon>Delitschia</taxon>
    </lineage>
</organism>
<keyword evidence="2" id="KW-0677">Repeat</keyword>
<dbReference type="AlphaFoldDB" id="A0A9P4N2K3"/>
<dbReference type="EMBL" id="ML993867">
    <property type="protein sequence ID" value="KAF2204875.1"/>
    <property type="molecule type" value="Genomic_DNA"/>
</dbReference>
<evidence type="ECO:0000256" key="1">
    <source>
        <dbReference type="ARBA" id="ARBA00022574"/>
    </source>
</evidence>
<evidence type="ECO:0000313" key="4">
    <source>
        <dbReference type="EMBL" id="KAF2204875.1"/>
    </source>
</evidence>
<feature type="repeat" description="WD" evidence="3">
    <location>
        <begin position="154"/>
        <end position="195"/>
    </location>
</feature>
<dbReference type="InterPro" id="IPR015943">
    <property type="entry name" value="WD40/YVTN_repeat-like_dom_sf"/>
</dbReference>
<dbReference type="PROSITE" id="PS00678">
    <property type="entry name" value="WD_REPEATS_1"/>
    <property type="match status" value="1"/>
</dbReference>
<dbReference type="InterPro" id="IPR019775">
    <property type="entry name" value="WD40_repeat_CS"/>
</dbReference>
<feature type="non-terminal residue" evidence="4">
    <location>
        <position position="201"/>
    </location>
</feature>
<dbReference type="Proteomes" id="UP000799536">
    <property type="component" value="Unassembled WGS sequence"/>
</dbReference>
<evidence type="ECO:0000256" key="3">
    <source>
        <dbReference type="PROSITE-ProRule" id="PRU00221"/>
    </source>
</evidence>
<dbReference type="PANTHER" id="PTHR19848">
    <property type="entry name" value="WD40 REPEAT PROTEIN"/>
    <property type="match status" value="1"/>
</dbReference>
<keyword evidence="5" id="KW-1185">Reference proteome</keyword>
<proteinExistence type="predicted"/>
<sequence>MSSTPQRDMYRLIEPGFPFKKVKVPDQDPLAATRYSCIYWVDHFYDLVFSKGKRQNDDLPNSDSIYLFLKAKYLYWLEALSLCKSMLEGVVSMTKLEALIQGRTDKPKFIELVRDAYRFILSHKEVVENNPLQVYISALIFSPRDKWSPCLYTLKEHRCSVNSVAFSHDSARLATASDDDTVKIWDASSGECLQTRKGHSR</sequence>